<protein>
    <recommendedName>
        <fullName evidence="1">AB hydrolase-1 domain-containing protein</fullName>
    </recommendedName>
</protein>
<dbReference type="Proteomes" id="UP000708208">
    <property type="component" value="Unassembled WGS sequence"/>
</dbReference>
<dbReference type="PANTHER" id="PTHR46331">
    <property type="entry name" value="VALACYCLOVIR HYDROLASE"/>
    <property type="match status" value="1"/>
</dbReference>
<proteinExistence type="predicted"/>
<comment type="caution">
    <text evidence="2">The sequence shown here is derived from an EMBL/GenBank/DDBJ whole genome shotgun (WGS) entry which is preliminary data.</text>
</comment>
<evidence type="ECO:0000313" key="3">
    <source>
        <dbReference type="Proteomes" id="UP000708208"/>
    </source>
</evidence>
<evidence type="ECO:0000313" key="2">
    <source>
        <dbReference type="EMBL" id="CAG7715366.1"/>
    </source>
</evidence>
<accession>A0A8J2NK65</accession>
<dbReference type="GO" id="GO:0017171">
    <property type="term" value="F:serine hydrolase activity"/>
    <property type="evidence" value="ECO:0007669"/>
    <property type="project" value="TreeGrafter"/>
</dbReference>
<evidence type="ECO:0000259" key="1">
    <source>
        <dbReference type="Pfam" id="PF00561"/>
    </source>
</evidence>
<dbReference type="PANTHER" id="PTHR46331:SF2">
    <property type="entry name" value="VALACYCLOVIR HYDROLASE"/>
    <property type="match status" value="1"/>
</dbReference>
<dbReference type="InterPro" id="IPR000073">
    <property type="entry name" value="AB_hydrolase_1"/>
</dbReference>
<dbReference type="AlphaFoldDB" id="A0A8J2NK65"/>
<name>A0A8J2NK65_9HEXA</name>
<feature type="domain" description="AB hydrolase-1" evidence="1">
    <location>
        <begin position="35"/>
        <end position="144"/>
    </location>
</feature>
<dbReference type="EMBL" id="CAJVCH010034569">
    <property type="protein sequence ID" value="CAG7715366.1"/>
    <property type="molecule type" value="Genomic_DNA"/>
</dbReference>
<reference evidence="2" key="1">
    <citation type="submission" date="2021-06" db="EMBL/GenBank/DDBJ databases">
        <authorList>
            <person name="Hodson N. C."/>
            <person name="Mongue J. A."/>
            <person name="Jaron S. K."/>
        </authorList>
    </citation>
    <scope>NUCLEOTIDE SEQUENCE</scope>
</reference>
<organism evidence="2 3">
    <name type="scientific">Allacma fusca</name>
    <dbReference type="NCBI Taxonomy" id="39272"/>
    <lineage>
        <taxon>Eukaryota</taxon>
        <taxon>Metazoa</taxon>
        <taxon>Ecdysozoa</taxon>
        <taxon>Arthropoda</taxon>
        <taxon>Hexapoda</taxon>
        <taxon>Collembola</taxon>
        <taxon>Symphypleona</taxon>
        <taxon>Sminthuridae</taxon>
        <taxon>Allacma</taxon>
    </lineage>
</organism>
<sequence length="267" mass="30559">MEPNWDWIESSALHQKISIEGMEIYWEKYGEGPEVLLFIAGFLEDISSVFHPLWEKMYSKQFTLVGIDLPGYGHSRPPNRDFSMEDSIYDRDARVARELMKELGYEKFSVVAHKSGCIPAILLACNCPDVVDTVIMVSPPTTVDDRTVAATKYLTNLDVWEEETRTYLLRRYGRAYVEEVLKGRAKSVEIEGSTQKLLTKLKDKCKTYKAPTLVIKETKDDSVPPKDAYGILESIPNLRFHTVKGGQQSHLTFLKELVEVVEDFLWV</sequence>
<dbReference type="OrthoDB" id="19657at2759"/>
<dbReference type="Pfam" id="PF00561">
    <property type="entry name" value="Abhydrolase_1"/>
    <property type="match status" value="1"/>
</dbReference>
<gene>
    <name evidence="2" type="ORF">AFUS01_LOCUS5415</name>
</gene>
<keyword evidence="3" id="KW-1185">Reference proteome</keyword>